<dbReference type="GO" id="GO:0008017">
    <property type="term" value="F:microtubule binding"/>
    <property type="evidence" value="ECO:0007669"/>
    <property type="project" value="TreeGrafter"/>
</dbReference>
<evidence type="ECO:0000256" key="6">
    <source>
        <dbReference type="ARBA" id="ARBA00023212"/>
    </source>
</evidence>
<evidence type="ECO:0000256" key="4">
    <source>
        <dbReference type="ARBA" id="ARBA00022737"/>
    </source>
</evidence>
<evidence type="ECO:0000256" key="2">
    <source>
        <dbReference type="ARBA" id="ARBA00011375"/>
    </source>
</evidence>
<accession>A0A9P0HR82</accession>
<protein>
    <recommendedName>
        <fullName evidence="7">Regulator of microtubule dynamics protein 1</fullName>
    </recommendedName>
    <alternativeName>
        <fullName evidence="8">Protein FAM82B</fullName>
    </alternativeName>
</protein>
<dbReference type="EMBL" id="OV725083">
    <property type="protein sequence ID" value="CAH1406786.1"/>
    <property type="molecule type" value="Genomic_DNA"/>
</dbReference>
<keyword evidence="10" id="KW-1185">Reference proteome</keyword>
<keyword evidence="5" id="KW-0802">TPR repeat</keyword>
<dbReference type="Pfam" id="PF21033">
    <property type="entry name" value="RMD1-3"/>
    <property type="match status" value="1"/>
</dbReference>
<reference evidence="9" key="1">
    <citation type="submission" date="2022-01" db="EMBL/GenBank/DDBJ databases">
        <authorList>
            <person name="King R."/>
        </authorList>
    </citation>
    <scope>NUCLEOTIDE SEQUENCE</scope>
</reference>
<dbReference type="Gene3D" id="1.25.40.10">
    <property type="entry name" value="Tetratricopeptide repeat domain"/>
    <property type="match status" value="1"/>
</dbReference>
<dbReference type="InterPro" id="IPR011990">
    <property type="entry name" value="TPR-like_helical_dom_sf"/>
</dbReference>
<evidence type="ECO:0000256" key="3">
    <source>
        <dbReference type="ARBA" id="ARBA00022490"/>
    </source>
</evidence>
<dbReference type="AlphaFoldDB" id="A0A9P0HR82"/>
<comment type="subunit">
    <text evidence="2">Interacts with microtubules.</text>
</comment>
<dbReference type="PANTHER" id="PTHR16056">
    <property type="entry name" value="REGULATOR OF MICROTUBULE DYNAMICS PROTEIN"/>
    <property type="match status" value="1"/>
</dbReference>
<dbReference type="GO" id="GO:0005739">
    <property type="term" value="C:mitochondrion"/>
    <property type="evidence" value="ECO:0007669"/>
    <property type="project" value="TreeGrafter"/>
</dbReference>
<dbReference type="GO" id="GO:0005876">
    <property type="term" value="C:spindle microtubule"/>
    <property type="evidence" value="ECO:0007669"/>
    <property type="project" value="TreeGrafter"/>
</dbReference>
<evidence type="ECO:0000256" key="1">
    <source>
        <dbReference type="ARBA" id="ARBA00004245"/>
    </source>
</evidence>
<proteinExistence type="predicted"/>
<dbReference type="GO" id="GO:0097431">
    <property type="term" value="C:mitotic spindle pole"/>
    <property type="evidence" value="ECO:0007669"/>
    <property type="project" value="TreeGrafter"/>
</dbReference>
<sequence>MLPSTGRGLFYLAYSGLKILKPIAVQTINRQKLLSNRNKYNTGVFLVSLSIFTSNTKPIDDSEENEIEEEIKSKIKEADLLYKQNKYKEVYNLLKEYEDSSEVEVLWRLSRVLYNISQEHEMRPDEKKALIFESFDIISRSLALDETNFANHKWMSILLDARTAYDGIKARISHLGSVKNHMLKAIELNPKDATTLYMLGLWCYQITDMPWYQRKIASTVFAAPPVSSYEEALEYFIKAEEIEPRFYSQNLLMLGKTYLKLKKEDKARYYLDLACHYPIATDDDHLANKEACELLKKFKTIRRQKEGDV</sequence>
<keyword evidence="6" id="KW-0206">Cytoskeleton</keyword>
<evidence type="ECO:0000313" key="10">
    <source>
        <dbReference type="Proteomes" id="UP001152798"/>
    </source>
</evidence>
<evidence type="ECO:0000256" key="7">
    <source>
        <dbReference type="ARBA" id="ARBA00039966"/>
    </source>
</evidence>
<organism evidence="9 10">
    <name type="scientific">Nezara viridula</name>
    <name type="common">Southern green stink bug</name>
    <name type="synonym">Cimex viridulus</name>
    <dbReference type="NCBI Taxonomy" id="85310"/>
    <lineage>
        <taxon>Eukaryota</taxon>
        <taxon>Metazoa</taxon>
        <taxon>Ecdysozoa</taxon>
        <taxon>Arthropoda</taxon>
        <taxon>Hexapoda</taxon>
        <taxon>Insecta</taxon>
        <taxon>Pterygota</taxon>
        <taxon>Neoptera</taxon>
        <taxon>Paraneoptera</taxon>
        <taxon>Hemiptera</taxon>
        <taxon>Heteroptera</taxon>
        <taxon>Panheteroptera</taxon>
        <taxon>Pentatomomorpha</taxon>
        <taxon>Pentatomoidea</taxon>
        <taxon>Pentatomidae</taxon>
        <taxon>Pentatominae</taxon>
        <taxon>Nezara</taxon>
    </lineage>
</organism>
<dbReference type="PANTHER" id="PTHR16056:SF16">
    <property type="entry name" value="REGULATOR OF MICROTUBULE DYNAMICS PROTEIN 1"/>
    <property type="match status" value="1"/>
</dbReference>
<comment type="subcellular location">
    <subcellularLocation>
        <location evidence="1">Cytoplasm</location>
        <location evidence="1">Cytoskeleton</location>
    </subcellularLocation>
</comment>
<evidence type="ECO:0000256" key="8">
    <source>
        <dbReference type="ARBA" id="ARBA00041958"/>
    </source>
</evidence>
<dbReference type="Proteomes" id="UP001152798">
    <property type="component" value="Chromosome 7"/>
</dbReference>
<keyword evidence="3" id="KW-0963">Cytoplasm</keyword>
<dbReference type="SUPFAM" id="SSF48452">
    <property type="entry name" value="TPR-like"/>
    <property type="match status" value="1"/>
</dbReference>
<evidence type="ECO:0000313" key="9">
    <source>
        <dbReference type="EMBL" id="CAH1406786.1"/>
    </source>
</evidence>
<gene>
    <name evidence="9" type="ORF">NEZAVI_LOCUS14653</name>
</gene>
<dbReference type="InterPro" id="IPR049039">
    <property type="entry name" value="RMD1-3_a_helical_rpt"/>
</dbReference>
<evidence type="ECO:0000256" key="5">
    <source>
        <dbReference type="ARBA" id="ARBA00022803"/>
    </source>
</evidence>
<name>A0A9P0HR82_NEZVI</name>
<keyword evidence="4" id="KW-0677">Repeat</keyword>
<dbReference type="OrthoDB" id="69711at2759"/>